<keyword evidence="1" id="KW-0472">Membrane</keyword>
<dbReference type="Pfam" id="PF19578">
    <property type="entry name" value="DUF6090"/>
    <property type="match status" value="1"/>
</dbReference>
<keyword evidence="1" id="KW-0812">Transmembrane</keyword>
<evidence type="ECO:0000313" key="3">
    <source>
        <dbReference type="Proteomes" id="UP000199642"/>
    </source>
</evidence>
<keyword evidence="1" id="KW-1133">Transmembrane helix</keyword>
<dbReference type="OrthoDB" id="822214at2"/>
<evidence type="ECO:0000313" key="2">
    <source>
        <dbReference type="EMBL" id="SFG22411.1"/>
    </source>
</evidence>
<dbReference type="Proteomes" id="UP000199642">
    <property type="component" value="Unassembled WGS sequence"/>
</dbReference>
<dbReference type="RefSeq" id="WP_092788817.1">
    <property type="nucleotide sequence ID" value="NZ_FOPC01000002.1"/>
</dbReference>
<dbReference type="AlphaFoldDB" id="A0A1I2Q9T7"/>
<accession>A0A1I2Q9T7</accession>
<proteinExistence type="predicted"/>
<organism evidence="2 3">
    <name type="scientific">Algoriphagus hitonicola</name>
    <dbReference type="NCBI Taxonomy" id="435880"/>
    <lineage>
        <taxon>Bacteria</taxon>
        <taxon>Pseudomonadati</taxon>
        <taxon>Bacteroidota</taxon>
        <taxon>Cytophagia</taxon>
        <taxon>Cytophagales</taxon>
        <taxon>Cyclobacteriaceae</taxon>
        <taxon>Algoriphagus</taxon>
    </lineage>
</organism>
<protein>
    <submittedName>
        <fullName evidence="2">Uncharacterized protein</fullName>
    </submittedName>
</protein>
<sequence>MTMISIFRKIRQKLLSKNRFTRYFAYALGEILLVVIGILIALQINNWNTAKTIRATEIEMLDDLKIALETDLKNVISNNIRDCNIRLAVTKSIVDWSILATPPPDSIAKYHIYMGLFRTFTPVTSPYKILESKGLDIIRNKTLKYKIINLYTLEYANLNTLFENETNNIRDVYRPEIRKHFKINPPEMEVRYQPIGLENSIKDRDFMNMVTIMYSNNIDLLKFFMTIQVAIQDVIREIDQEIKTD</sequence>
<gene>
    <name evidence="2" type="ORF">SAMN04487988_10279</name>
</gene>
<dbReference type="EMBL" id="FOPC01000002">
    <property type="protein sequence ID" value="SFG22411.1"/>
    <property type="molecule type" value="Genomic_DNA"/>
</dbReference>
<evidence type="ECO:0000256" key="1">
    <source>
        <dbReference type="SAM" id="Phobius"/>
    </source>
</evidence>
<feature type="transmembrane region" description="Helical" evidence="1">
    <location>
        <begin position="20"/>
        <end position="42"/>
    </location>
</feature>
<reference evidence="3" key="1">
    <citation type="submission" date="2016-10" db="EMBL/GenBank/DDBJ databases">
        <authorList>
            <person name="Varghese N."/>
            <person name="Submissions S."/>
        </authorList>
    </citation>
    <scope>NUCLEOTIDE SEQUENCE [LARGE SCALE GENOMIC DNA]</scope>
    <source>
        <strain evidence="3">DSM 19315</strain>
    </source>
</reference>
<dbReference type="STRING" id="435880.SAMN04487988_10279"/>
<dbReference type="InterPro" id="IPR045749">
    <property type="entry name" value="DUF6090"/>
</dbReference>
<keyword evidence="3" id="KW-1185">Reference proteome</keyword>
<name>A0A1I2Q9T7_9BACT</name>